<dbReference type="EMBL" id="JBHSPC010000178">
    <property type="protein sequence ID" value="MFC5675739.1"/>
    <property type="molecule type" value="Genomic_DNA"/>
</dbReference>
<dbReference type="InterPro" id="IPR025948">
    <property type="entry name" value="HTH-like_dom"/>
</dbReference>
<comment type="caution">
    <text evidence="2">The sequence shown here is derived from an EMBL/GenBank/DDBJ whole genome shotgun (WGS) entry which is preliminary data.</text>
</comment>
<keyword evidence="3" id="KW-1185">Reference proteome</keyword>
<dbReference type="Proteomes" id="UP001596183">
    <property type="component" value="Unassembled WGS sequence"/>
</dbReference>
<protein>
    <submittedName>
        <fullName evidence="2">IS3 family transposase</fullName>
    </submittedName>
</protein>
<dbReference type="PANTHER" id="PTHR46889">
    <property type="entry name" value="TRANSPOSASE INSF FOR INSERTION SEQUENCE IS3B-RELATED"/>
    <property type="match status" value="1"/>
</dbReference>
<dbReference type="Pfam" id="PF13276">
    <property type="entry name" value="HTH_21"/>
    <property type="match status" value="1"/>
</dbReference>
<organism evidence="2 3">
    <name type="scientific">Streptomyces incanus</name>
    <dbReference type="NCBI Taxonomy" id="887453"/>
    <lineage>
        <taxon>Bacteria</taxon>
        <taxon>Bacillati</taxon>
        <taxon>Actinomycetota</taxon>
        <taxon>Actinomycetes</taxon>
        <taxon>Kitasatosporales</taxon>
        <taxon>Streptomycetaceae</taxon>
        <taxon>Streptomyces</taxon>
    </lineage>
</organism>
<feature type="non-terminal residue" evidence="2">
    <location>
        <position position="105"/>
    </location>
</feature>
<dbReference type="RefSeq" id="WP_381221408.1">
    <property type="nucleotide sequence ID" value="NZ_JBHSPC010000178.1"/>
</dbReference>
<name>A0ABW0Y363_9ACTN</name>
<evidence type="ECO:0000313" key="2">
    <source>
        <dbReference type="EMBL" id="MFC5675739.1"/>
    </source>
</evidence>
<gene>
    <name evidence="2" type="ORF">ACFP2V_38540</name>
</gene>
<feature type="domain" description="HTH-like" evidence="1">
    <location>
        <begin position="55"/>
        <end position="105"/>
    </location>
</feature>
<evidence type="ECO:0000313" key="3">
    <source>
        <dbReference type="Proteomes" id="UP001596183"/>
    </source>
</evidence>
<proteinExistence type="predicted"/>
<evidence type="ECO:0000259" key="1">
    <source>
        <dbReference type="Pfam" id="PF13276"/>
    </source>
</evidence>
<accession>A0ABW0Y363</accession>
<sequence length="105" mass="12052">MTENAPEAVVAFIGNQRVEHGVPHRVSCRVAGVSEAWFYKWRRRPDEPTKREVRRARLEERIIHFFTESGGTYGSPRITLDLWAENWKVSVNTVAEIMAELGLQG</sequence>
<reference evidence="3" key="1">
    <citation type="journal article" date="2019" name="Int. J. Syst. Evol. Microbiol.">
        <title>The Global Catalogue of Microorganisms (GCM) 10K type strain sequencing project: providing services to taxonomists for standard genome sequencing and annotation.</title>
        <authorList>
            <consortium name="The Broad Institute Genomics Platform"/>
            <consortium name="The Broad Institute Genome Sequencing Center for Infectious Disease"/>
            <person name="Wu L."/>
            <person name="Ma J."/>
        </authorList>
    </citation>
    <scope>NUCLEOTIDE SEQUENCE [LARGE SCALE GENOMIC DNA]</scope>
    <source>
        <strain evidence="3">JCM 13852</strain>
    </source>
</reference>
<dbReference type="InterPro" id="IPR050900">
    <property type="entry name" value="Transposase_IS3/IS150/IS904"/>
</dbReference>
<dbReference type="PANTHER" id="PTHR46889:SF5">
    <property type="entry name" value="INTEGRASE PROTEIN"/>
    <property type="match status" value="1"/>
</dbReference>